<gene>
    <name evidence="1" type="ORF">BLA55_02070</name>
</gene>
<protein>
    <submittedName>
        <fullName evidence="1">Uncharacterized protein</fullName>
    </submittedName>
</protein>
<proteinExistence type="predicted"/>
<accession>A0A1L4FS72</accession>
<name>A0A1L4FS72_9BACT</name>
<dbReference type="Proteomes" id="UP000184322">
    <property type="component" value="Chromosome"/>
</dbReference>
<dbReference type="AlphaFoldDB" id="A0A1L4FS72"/>
<organism evidence="1 2">
    <name type="scientific">Mycoplasmopsis pullorum</name>
    <dbReference type="NCBI Taxonomy" id="48003"/>
    <lineage>
        <taxon>Bacteria</taxon>
        <taxon>Bacillati</taxon>
        <taxon>Mycoplasmatota</taxon>
        <taxon>Mycoplasmoidales</taxon>
        <taxon>Metamycoplasmataceae</taxon>
        <taxon>Mycoplasmopsis</taxon>
    </lineage>
</organism>
<evidence type="ECO:0000313" key="1">
    <source>
        <dbReference type="EMBL" id="APJ38442.1"/>
    </source>
</evidence>
<reference evidence="2" key="1">
    <citation type="submission" date="2016-10" db="EMBL/GenBank/DDBJ databases">
        <authorList>
            <person name="Beylefeld A."/>
            <person name="Abolnik C."/>
        </authorList>
    </citation>
    <scope>NUCLEOTIDE SEQUENCE [LARGE SCALE GENOMIC DNA]</scope>
    <source>
        <strain evidence="2">B359_6</strain>
    </source>
</reference>
<evidence type="ECO:0000313" key="2">
    <source>
        <dbReference type="Proteomes" id="UP000184322"/>
    </source>
</evidence>
<dbReference type="EMBL" id="CP017813">
    <property type="protein sequence ID" value="APJ38442.1"/>
    <property type="molecule type" value="Genomic_DNA"/>
</dbReference>
<dbReference type="STRING" id="48003.BLA55_02070"/>
<keyword evidence="2" id="KW-1185">Reference proteome</keyword>
<dbReference type="KEGG" id="mpul:BLA55_02070"/>
<sequence>MVVISNIYNLNQMEKIHNKDDTFFFTEFDKDKNWDDKKWSVSLIFRRNFVTKRFELLIRLNDINSWSHFNYILKINDKLTINFNNLNLDNKIYHVPESEIDLIWSKLHKIDFVTKFVHGNSIFTETNISFNHVSKTENIEINPNLGIAKLAIPYEYVFNITQKGIKREKNSVVFNFQVDRSFKQMNNWGVISADLEIFPTNQKYYDKKIFYTFPAIENAKLIFIDTKSTKKDEIPIKFQNIYPTEELYFTPGKYLLNKMLKTTPETDFFKGNFFNVSAQSLERISNEPLHIICEFSVLDTIYRIKFLSNKLEPIDHIKHQLRVQELDGLNWNPEELHMIQNMTWLELINTKFRNIDDFINFVMSKKDDEDEDLNDLKEDE</sequence>